<name>A0A1I1CQC7_9PSEU</name>
<feature type="compositionally biased region" description="Basic and acidic residues" evidence="1">
    <location>
        <begin position="1"/>
        <end position="26"/>
    </location>
</feature>
<feature type="compositionally biased region" description="Basic and acidic residues" evidence="1">
    <location>
        <begin position="35"/>
        <end position="46"/>
    </location>
</feature>
<gene>
    <name evidence="2" type="ORF">SAMN05216266_14910</name>
</gene>
<keyword evidence="3" id="KW-1185">Reference proteome</keyword>
<evidence type="ECO:0000313" key="3">
    <source>
        <dbReference type="Proteomes" id="UP000243799"/>
    </source>
</evidence>
<organism evidence="2 3">
    <name type="scientific">Amycolatopsis marina</name>
    <dbReference type="NCBI Taxonomy" id="490629"/>
    <lineage>
        <taxon>Bacteria</taxon>
        <taxon>Bacillati</taxon>
        <taxon>Actinomycetota</taxon>
        <taxon>Actinomycetes</taxon>
        <taxon>Pseudonocardiales</taxon>
        <taxon>Pseudonocardiaceae</taxon>
        <taxon>Amycolatopsis</taxon>
    </lineage>
</organism>
<proteinExistence type="predicted"/>
<feature type="compositionally biased region" description="Basic and acidic residues" evidence="1">
    <location>
        <begin position="61"/>
        <end position="84"/>
    </location>
</feature>
<dbReference type="EMBL" id="FOKG01000049">
    <property type="protein sequence ID" value="SFB64851.1"/>
    <property type="molecule type" value="Genomic_DNA"/>
</dbReference>
<evidence type="ECO:0000256" key="1">
    <source>
        <dbReference type="SAM" id="MobiDB-lite"/>
    </source>
</evidence>
<sequence>MTTGPEHDSSRPDRPDPIRKSPSGEHNDDEQPEPEADHDQSNELDTRVASSGMRPYGGDPDPEREKGTLPGKWHDHQINKQKDR</sequence>
<feature type="region of interest" description="Disordered" evidence="1">
    <location>
        <begin position="1"/>
        <end position="84"/>
    </location>
</feature>
<evidence type="ECO:0000313" key="2">
    <source>
        <dbReference type="EMBL" id="SFB64851.1"/>
    </source>
</evidence>
<reference evidence="3" key="1">
    <citation type="submission" date="2016-10" db="EMBL/GenBank/DDBJ databases">
        <authorList>
            <person name="Varghese N."/>
            <person name="Submissions S."/>
        </authorList>
    </citation>
    <scope>NUCLEOTIDE SEQUENCE [LARGE SCALE GENOMIC DNA]</scope>
    <source>
        <strain evidence="3">CGMCC 4.3568</strain>
    </source>
</reference>
<dbReference type="AlphaFoldDB" id="A0A1I1CQC7"/>
<protein>
    <submittedName>
        <fullName evidence="2">Uncharacterized protein</fullName>
    </submittedName>
</protein>
<accession>A0A1I1CQC7</accession>
<dbReference type="Proteomes" id="UP000243799">
    <property type="component" value="Unassembled WGS sequence"/>
</dbReference>